<dbReference type="InterPro" id="IPR018843">
    <property type="entry name" value="Utp8_b-prop"/>
</dbReference>
<organism evidence="4 5">
    <name type="scientific">Candida viswanathii</name>
    <dbReference type="NCBI Taxonomy" id="5486"/>
    <lineage>
        <taxon>Eukaryota</taxon>
        <taxon>Fungi</taxon>
        <taxon>Dikarya</taxon>
        <taxon>Ascomycota</taxon>
        <taxon>Saccharomycotina</taxon>
        <taxon>Pichiomycetes</taxon>
        <taxon>Debaryomycetaceae</taxon>
        <taxon>Candida/Lodderomyces clade</taxon>
        <taxon>Candida</taxon>
    </lineage>
</organism>
<feature type="domain" description="Utp8 beta-propeller" evidence="2">
    <location>
        <begin position="4"/>
        <end position="371"/>
    </location>
</feature>
<accession>A0A367YPJ1</accession>
<feature type="region of interest" description="Disordered" evidence="1">
    <location>
        <begin position="655"/>
        <end position="691"/>
    </location>
</feature>
<name>A0A367YPJ1_9ASCO</name>
<evidence type="ECO:0000313" key="5">
    <source>
        <dbReference type="Proteomes" id="UP000253472"/>
    </source>
</evidence>
<feature type="domain" description="Utp8 C-terminal" evidence="3">
    <location>
        <begin position="379"/>
        <end position="703"/>
    </location>
</feature>
<dbReference type="Pfam" id="PF22542">
    <property type="entry name" value="Utp8_C"/>
    <property type="match status" value="1"/>
</dbReference>
<evidence type="ECO:0000259" key="2">
    <source>
        <dbReference type="Pfam" id="PF10395"/>
    </source>
</evidence>
<dbReference type="InterPro" id="IPR053881">
    <property type="entry name" value="Utp8_C"/>
</dbReference>
<feature type="compositionally biased region" description="Basic and acidic residues" evidence="1">
    <location>
        <begin position="655"/>
        <end position="666"/>
    </location>
</feature>
<evidence type="ECO:0000313" key="4">
    <source>
        <dbReference type="EMBL" id="RCK67748.1"/>
    </source>
</evidence>
<comment type="caution">
    <text evidence="4">The sequence shown here is derived from an EMBL/GenBank/DDBJ whole genome shotgun (WGS) entry which is preliminary data.</text>
</comment>
<gene>
    <name evidence="4" type="primary">UTP8_0</name>
    <name evidence="4" type="ORF">Cantr_02240</name>
</gene>
<evidence type="ECO:0000259" key="3">
    <source>
        <dbReference type="Pfam" id="PF22542"/>
    </source>
</evidence>
<dbReference type="Pfam" id="PF10395">
    <property type="entry name" value="Utp8_b_propeller"/>
    <property type="match status" value="1"/>
</dbReference>
<dbReference type="EMBL" id="QLNQ01000001">
    <property type="protein sequence ID" value="RCK67748.1"/>
    <property type="molecule type" value="Genomic_DNA"/>
</dbReference>
<dbReference type="STRING" id="5486.A0A367YPJ1"/>
<reference evidence="4 5" key="1">
    <citation type="submission" date="2018-06" db="EMBL/GenBank/DDBJ databases">
        <title>Whole genome sequencing of Candida tropicalis (genome annotated by CSBL at Korea University).</title>
        <authorList>
            <person name="Ahn J."/>
        </authorList>
    </citation>
    <scope>NUCLEOTIDE SEQUENCE [LARGE SCALE GENOMIC DNA]</scope>
    <source>
        <strain evidence="4 5">ATCC 20962</strain>
    </source>
</reference>
<proteinExistence type="predicted"/>
<dbReference type="Proteomes" id="UP000253472">
    <property type="component" value="Unassembled WGS sequence"/>
</dbReference>
<dbReference type="OrthoDB" id="4055624at2759"/>
<keyword evidence="5" id="KW-1185">Reference proteome</keyword>
<dbReference type="AlphaFoldDB" id="A0A367YPJ1"/>
<protein>
    <submittedName>
        <fullName evidence="4">U3 small nucleolar RNA-associated protein 8</fullName>
    </submittedName>
</protein>
<sequence length="703" mass="78263">MSKPDLYDQYVITSLPRTPDLTLSEKVVVPRITSIDASIIDLGISKSIIASHITRPTPKLIWSYALNPTTLVDCMDVTTKDDVKYYVCGLTDRKKSKLLLLETTSSVTEDGNTNYATANEVELKVNSRPVGIKFMGGPDLIVVVYENGSVEQVKFADSQLSLGDNKFANSKSKEKVVFNAFIQDLEDELLLTVSHDAKNTIYRLIAINPVKSIIQITSSSVPLIKDAHYCYSSGTLYQYSNKHIDSLLIANFATTNTISVASIIDNEEQIVSITAPAPDRLLLGNSSKLYLVNFKFASLLSTFKSSSSSAHPVPDIVYINQVVQVKGNSANSSVSMAVYLNLKNKNNNVYLNVIDINVGLNKLSECLGKALEKGTTEFHQIPELFTTEGEEEQASGGADEVKEVYKLLKQAQEAKDLNKWESILIPYLKNKKSWSSIKSSISKKPKKADKVYEFKEFEDNTDRVVDIKFIDSVLNLIFTSDPPEFVDEGFVPEYTLMYLLTNPLFPLKFTPGLVQLFNDTGNTTLLRQAVNTCPGIPCRDLVVQLVYDSDNDTLTDLVNRIVGEFSRKDITAAFKEVLQSEADLADVIELITKMLKLSELNAWYIIEILIDVNGLFNWDMIDVDALNEIVTQKIEALTVNSYNLTLSNQVLLHSEKKPSKKSKEPSQLDNVLTLVNKGDSKKGTDEADSQQKVPIYSVEKLEV</sequence>
<evidence type="ECO:0000256" key="1">
    <source>
        <dbReference type="SAM" id="MobiDB-lite"/>
    </source>
</evidence>